<dbReference type="Proteomes" id="UP000275846">
    <property type="component" value="Unassembled WGS sequence"/>
</dbReference>
<reference evidence="2 3" key="2">
    <citation type="submission" date="2018-11" db="EMBL/GenBank/DDBJ databases">
        <authorList>
            <consortium name="Pathogen Informatics"/>
        </authorList>
    </citation>
    <scope>NUCLEOTIDE SEQUENCE [LARGE SCALE GENOMIC DNA]</scope>
    <source>
        <strain evidence="2 3">NST_G2</strain>
    </source>
</reference>
<dbReference type="AlphaFoldDB" id="A0A183TT85"/>
<dbReference type="WBParaSite" id="SSLN_0002041501-mRNA-1">
    <property type="protein sequence ID" value="SSLN_0002041501-mRNA-1"/>
    <property type="gene ID" value="SSLN_0002041501"/>
</dbReference>
<dbReference type="OrthoDB" id="185373at2759"/>
<dbReference type="InterPro" id="IPR011990">
    <property type="entry name" value="TPR-like_helical_dom_sf"/>
</dbReference>
<feature type="repeat" description="PPR" evidence="1">
    <location>
        <begin position="28"/>
        <end position="62"/>
    </location>
</feature>
<evidence type="ECO:0000313" key="3">
    <source>
        <dbReference type="Proteomes" id="UP000275846"/>
    </source>
</evidence>
<accession>A0A183TT85</accession>
<dbReference type="Gene3D" id="1.25.40.10">
    <property type="entry name" value="Tetratricopeptide repeat domain"/>
    <property type="match status" value="1"/>
</dbReference>
<dbReference type="InterPro" id="IPR002885">
    <property type="entry name" value="PPR_rpt"/>
</dbReference>
<dbReference type="PROSITE" id="PS51375">
    <property type="entry name" value="PPR"/>
    <property type="match status" value="1"/>
</dbReference>
<dbReference type="EMBL" id="UYSU01048698">
    <property type="protein sequence ID" value="VDM06069.1"/>
    <property type="molecule type" value="Genomic_DNA"/>
</dbReference>
<reference evidence="4" key="1">
    <citation type="submission" date="2016-06" db="UniProtKB">
        <authorList>
            <consortium name="WormBaseParasite"/>
        </authorList>
    </citation>
    <scope>IDENTIFICATION</scope>
</reference>
<gene>
    <name evidence="2" type="ORF">SSLN_LOCUS19683</name>
</gene>
<evidence type="ECO:0000313" key="4">
    <source>
        <dbReference type="WBParaSite" id="SSLN_0002041501-mRNA-1"/>
    </source>
</evidence>
<proteinExistence type="predicted"/>
<dbReference type="STRING" id="70667.A0A183TT85"/>
<organism evidence="4">
    <name type="scientific">Schistocephalus solidus</name>
    <name type="common">Tapeworm</name>
    <dbReference type="NCBI Taxonomy" id="70667"/>
    <lineage>
        <taxon>Eukaryota</taxon>
        <taxon>Metazoa</taxon>
        <taxon>Spiralia</taxon>
        <taxon>Lophotrochozoa</taxon>
        <taxon>Platyhelminthes</taxon>
        <taxon>Cestoda</taxon>
        <taxon>Eucestoda</taxon>
        <taxon>Diphyllobothriidea</taxon>
        <taxon>Diphyllobothriidae</taxon>
        <taxon>Schistocephalus</taxon>
    </lineage>
</organism>
<evidence type="ECO:0000313" key="2">
    <source>
        <dbReference type="EMBL" id="VDM06069.1"/>
    </source>
</evidence>
<protein>
    <submittedName>
        <fullName evidence="2 4">Uncharacterized protein</fullName>
    </submittedName>
</protein>
<evidence type="ECO:0000256" key="1">
    <source>
        <dbReference type="PROSITE-ProRule" id="PRU00708"/>
    </source>
</evidence>
<keyword evidence="3" id="KW-1185">Reference proteome</keyword>
<name>A0A183TT85_SCHSO</name>
<sequence length="324" mass="34765">MSASFAGPALERVRSLWQSLHDRGFRMNRVTYNTLLFALARGGDLRSCFQALDAMLGVGGLPEPLVPVDQVPNKSDPLPPFRPDQYTLTAVLTAVQSAFIAGVIGSSLEALTLSLQLWHVLVPRLRDGPSQHHFTLLAGVLGLNDNRGTGRFSLPTNPYRFLNSSANGDGDSTAIHVLPNRLPQLAVPSTRNMAADPRLVASQKAASQLLREFRDAALNPSTPLPPLSSSSSSSSSILSAQSLESCSLSPSFSTSSSLPKHARQNAFPCPAAIVSVDWDDENLVLQSPLNLLKPLPEGGVRVRCIHVCVFSLPEMSDLLPGLVF</sequence>